<dbReference type="Proteomes" id="UP000807306">
    <property type="component" value="Unassembled WGS sequence"/>
</dbReference>
<keyword evidence="2" id="KW-1185">Reference proteome</keyword>
<evidence type="ECO:0000313" key="1">
    <source>
        <dbReference type="EMBL" id="KAF9526640.1"/>
    </source>
</evidence>
<reference evidence="1" key="1">
    <citation type="submission" date="2020-11" db="EMBL/GenBank/DDBJ databases">
        <authorList>
            <consortium name="DOE Joint Genome Institute"/>
            <person name="Ahrendt S."/>
            <person name="Riley R."/>
            <person name="Andreopoulos W."/>
            <person name="Labutti K."/>
            <person name="Pangilinan J."/>
            <person name="Ruiz-Duenas F.J."/>
            <person name="Barrasa J.M."/>
            <person name="Sanchez-Garcia M."/>
            <person name="Camarero S."/>
            <person name="Miyauchi S."/>
            <person name="Serrano A."/>
            <person name="Linde D."/>
            <person name="Babiker R."/>
            <person name="Drula E."/>
            <person name="Ayuso-Fernandez I."/>
            <person name="Pacheco R."/>
            <person name="Padilla G."/>
            <person name="Ferreira P."/>
            <person name="Barriuso J."/>
            <person name="Kellner H."/>
            <person name="Castanera R."/>
            <person name="Alfaro M."/>
            <person name="Ramirez L."/>
            <person name="Pisabarro A.G."/>
            <person name="Kuo A."/>
            <person name="Tritt A."/>
            <person name="Lipzen A."/>
            <person name="He G."/>
            <person name="Yan M."/>
            <person name="Ng V."/>
            <person name="Cullen D."/>
            <person name="Martin F."/>
            <person name="Rosso M.-N."/>
            <person name="Henrissat B."/>
            <person name="Hibbett D."/>
            <person name="Martinez A.T."/>
            <person name="Grigoriev I.V."/>
        </authorList>
    </citation>
    <scope>NUCLEOTIDE SEQUENCE</scope>
    <source>
        <strain evidence="1">CBS 506.95</strain>
    </source>
</reference>
<organism evidence="1 2">
    <name type="scientific">Crepidotus variabilis</name>
    <dbReference type="NCBI Taxonomy" id="179855"/>
    <lineage>
        <taxon>Eukaryota</taxon>
        <taxon>Fungi</taxon>
        <taxon>Dikarya</taxon>
        <taxon>Basidiomycota</taxon>
        <taxon>Agaricomycotina</taxon>
        <taxon>Agaricomycetes</taxon>
        <taxon>Agaricomycetidae</taxon>
        <taxon>Agaricales</taxon>
        <taxon>Agaricineae</taxon>
        <taxon>Crepidotaceae</taxon>
        <taxon>Crepidotus</taxon>
    </lineage>
</organism>
<name>A0A9P6JNG2_9AGAR</name>
<accession>A0A9P6JNG2</accession>
<dbReference type="EMBL" id="MU157869">
    <property type="protein sequence ID" value="KAF9526640.1"/>
    <property type="molecule type" value="Genomic_DNA"/>
</dbReference>
<dbReference type="AlphaFoldDB" id="A0A9P6JNG2"/>
<gene>
    <name evidence="1" type="ORF">CPB83DRAFT_837237</name>
</gene>
<evidence type="ECO:0008006" key="3">
    <source>
        <dbReference type="Google" id="ProtNLM"/>
    </source>
</evidence>
<evidence type="ECO:0000313" key="2">
    <source>
        <dbReference type="Proteomes" id="UP000807306"/>
    </source>
</evidence>
<proteinExistence type="predicted"/>
<comment type="caution">
    <text evidence="1">The sequence shown here is derived from an EMBL/GenBank/DDBJ whole genome shotgun (WGS) entry which is preliminary data.</text>
</comment>
<dbReference type="OrthoDB" id="2606310at2759"/>
<sequence>MTFQLECLPIELAFEIFYLAASPQEHSESSTACRMYDTARALALVSNNIRQIIMPHLLRTVTLINEESLNLFLRTLHQQEELSKSGSRLSLVYPQLIRRIWTSSCWEPFFQQQSSKSSDLLNDILRRSTSIGMTFSSQHLLYDSLCDPYLPIKRRWGCKRLTFAGHNPRWNPLTSTENGQAFLRQLTHLTIWLPSDDSSGSAASSPISTSGGMNLGLGVRIPNWIKLIPFESMPNLTSFAFALTRTPRSTAMQMVLYSLAPPHPSRRPLPRQDGEQRTSFNSTIFREWATSAEPLSHGKLVDVGVTLAPFESDDSEERQLSMAFLKSDIDI</sequence>
<protein>
    <recommendedName>
        <fullName evidence="3">F-box domain-containing protein</fullName>
    </recommendedName>
</protein>